<protein>
    <submittedName>
        <fullName evidence="2">Uncharacterized protein</fullName>
    </submittedName>
</protein>
<evidence type="ECO:0000313" key="2">
    <source>
        <dbReference type="EMBL" id="CEE02391.1"/>
    </source>
</evidence>
<dbReference type="RefSeq" id="WP_034771855.1">
    <property type="nucleotide sequence ID" value="NZ_CCRF01000072.1"/>
</dbReference>
<proteinExistence type="predicted"/>
<accession>A0A090IWF1</accession>
<feature type="signal peptide" evidence="1">
    <location>
        <begin position="1"/>
        <end position="23"/>
    </location>
</feature>
<dbReference type="GeneID" id="92961910"/>
<dbReference type="EMBL" id="CCRF01000072">
    <property type="protein sequence ID" value="CEE02391.1"/>
    <property type="molecule type" value="Genomic_DNA"/>
</dbReference>
<sequence length="104" mass="11586">MNKKSFLAGIMCGIAFGFLSSKAMTENRSKFTSEEILHLIKNTAGANGKVTGSWIMTKPETLNQNSFTYQAYRGGITKIEDNDEKHFEFLADANTGEILEWSIV</sequence>
<dbReference type="AlphaFoldDB" id="A0A090IWF1"/>
<feature type="chain" id="PRO_5044364479" evidence="1">
    <location>
        <begin position="24"/>
        <end position="104"/>
    </location>
</feature>
<dbReference type="KEGG" id="bthv:CQJ30_14085"/>
<organism evidence="2 3">
    <name type="scientific">Caldibacillus thermoamylovorans</name>
    <dbReference type="NCBI Taxonomy" id="35841"/>
    <lineage>
        <taxon>Bacteria</taxon>
        <taxon>Bacillati</taxon>
        <taxon>Bacillota</taxon>
        <taxon>Bacilli</taxon>
        <taxon>Bacillales</taxon>
        <taxon>Bacillaceae</taxon>
        <taxon>Caldibacillus</taxon>
    </lineage>
</organism>
<evidence type="ECO:0000313" key="3">
    <source>
        <dbReference type="Proteomes" id="UP000040576"/>
    </source>
</evidence>
<keyword evidence="3" id="KW-1185">Reference proteome</keyword>
<name>A0A090IWF1_9BACI</name>
<evidence type="ECO:0000256" key="1">
    <source>
        <dbReference type="SAM" id="SignalP"/>
    </source>
</evidence>
<gene>
    <name evidence="2" type="ORF">BT1A1_2573</name>
</gene>
<dbReference type="Proteomes" id="UP000040576">
    <property type="component" value="Unassembled WGS sequence"/>
</dbReference>
<reference evidence="2 3" key="1">
    <citation type="submission" date="2014-07" db="EMBL/GenBank/DDBJ databases">
        <authorList>
            <person name="Wibberg Daniel"/>
        </authorList>
    </citation>
    <scope>NUCLEOTIDE SEQUENCE [LARGE SCALE GENOMIC DNA]</scope>
</reference>
<keyword evidence="1" id="KW-0732">Signal</keyword>